<gene>
    <name evidence="12" type="ORF">RDB_LOCUS73842</name>
</gene>
<evidence type="ECO:0000256" key="7">
    <source>
        <dbReference type="ARBA" id="ARBA00023054"/>
    </source>
</evidence>
<dbReference type="GO" id="GO:0005739">
    <property type="term" value="C:mitochondrion"/>
    <property type="evidence" value="ECO:0007669"/>
    <property type="project" value="UniProtKB-SubCell"/>
</dbReference>
<comment type="caution">
    <text evidence="12">The sequence shown here is derived from an EMBL/GenBank/DDBJ whole genome shotgun (WGS) entry which is preliminary data.</text>
</comment>
<dbReference type="AlphaFoldDB" id="A0A8H3AEF2"/>
<dbReference type="FunFam" id="1.20.5.340:FF:000018">
    <property type="entry name" value="Mitochondrial protein FMP32"/>
    <property type="match status" value="1"/>
</dbReference>
<accession>A0A8H3AEF2</accession>
<keyword evidence="6 11" id="KW-1133">Transmembrane helix</keyword>
<evidence type="ECO:0000256" key="8">
    <source>
        <dbReference type="ARBA" id="ARBA00023128"/>
    </source>
</evidence>
<name>A0A8H3AEF2_9AGAM</name>
<evidence type="ECO:0000256" key="3">
    <source>
        <dbReference type="ARBA" id="ARBA00007224"/>
    </source>
</evidence>
<dbReference type="Pfam" id="PF07798">
    <property type="entry name" value="CCDC90-like"/>
    <property type="match status" value="1"/>
</dbReference>
<proteinExistence type="inferred from homology"/>
<keyword evidence="8" id="KW-0496">Mitochondrion</keyword>
<dbReference type="EMBL" id="CAJMWS010000315">
    <property type="protein sequence ID" value="CAE6413947.1"/>
    <property type="molecule type" value="Genomic_DNA"/>
</dbReference>
<feature type="coiled-coil region" evidence="10">
    <location>
        <begin position="109"/>
        <end position="136"/>
    </location>
</feature>
<reference evidence="12" key="1">
    <citation type="submission" date="2021-01" db="EMBL/GenBank/DDBJ databases">
        <authorList>
            <person name="Kaushik A."/>
        </authorList>
    </citation>
    <scope>NUCLEOTIDE SEQUENCE</scope>
    <source>
        <strain evidence="12">AG1-1C</strain>
    </source>
</reference>
<dbReference type="PANTHER" id="PTHR14360:SF1">
    <property type="entry name" value="PROTEIN FMP32, MITOCHONDRIAL"/>
    <property type="match status" value="1"/>
</dbReference>
<evidence type="ECO:0000313" key="13">
    <source>
        <dbReference type="Proteomes" id="UP000663846"/>
    </source>
</evidence>
<organism evidence="12 13">
    <name type="scientific">Rhizoctonia solani</name>
    <dbReference type="NCBI Taxonomy" id="456999"/>
    <lineage>
        <taxon>Eukaryota</taxon>
        <taxon>Fungi</taxon>
        <taxon>Dikarya</taxon>
        <taxon>Basidiomycota</taxon>
        <taxon>Agaricomycotina</taxon>
        <taxon>Agaricomycetes</taxon>
        <taxon>Cantharellales</taxon>
        <taxon>Ceratobasidiaceae</taxon>
        <taxon>Rhizoctonia</taxon>
    </lineage>
</organism>
<dbReference type="PANTHER" id="PTHR14360">
    <property type="entry name" value="PROTEIN FMP32, MITOCHONDRIAL"/>
    <property type="match status" value="1"/>
</dbReference>
<dbReference type="Gene3D" id="1.20.5.340">
    <property type="match status" value="1"/>
</dbReference>
<evidence type="ECO:0000256" key="2">
    <source>
        <dbReference type="ARBA" id="ARBA00004173"/>
    </source>
</evidence>
<dbReference type="GO" id="GO:0033617">
    <property type="term" value="P:mitochondrial respiratory chain complex IV assembly"/>
    <property type="evidence" value="ECO:0007669"/>
    <property type="project" value="TreeGrafter"/>
</dbReference>
<evidence type="ECO:0000256" key="9">
    <source>
        <dbReference type="ARBA" id="ARBA00023136"/>
    </source>
</evidence>
<evidence type="ECO:0008006" key="14">
    <source>
        <dbReference type="Google" id="ProtNLM"/>
    </source>
</evidence>
<comment type="subcellular location">
    <subcellularLocation>
        <location evidence="1">Membrane</location>
        <topology evidence="1">Single-pass membrane protein</topology>
    </subcellularLocation>
    <subcellularLocation>
        <location evidence="2">Mitochondrion</location>
    </subcellularLocation>
</comment>
<comment type="similarity">
    <text evidence="3">Belongs to the CCDC90 family.</text>
</comment>
<feature type="transmembrane region" description="Helical" evidence="11">
    <location>
        <begin position="210"/>
        <end position="230"/>
    </location>
</feature>
<evidence type="ECO:0000256" key="11">
    <source>
        <dbReference type="SAM" id="Phobius"/>
    </source>
</evidence>
<dbReference type="GO" id="GO:0016020">
    <property type="term" value="C:membrane"/>
    <property type="evidence" value="ECO:0007669"/>
    <property type="project" value="UniProtKB-SubCell"/>
</dbReference>
<sequence>MIGVRLGILNFTSRSILSTRARWIHTLPPRWSQHHFDTHQFVQRLEAEGLSRSQAEGIMTAIAEVIDESVRNMSRNMVTKTDQEKYSYTQKVDFAQLKSEVQLLEKNDVALMKADNDRLVTDVERLKARLREEISRTQAGVRLDLNLEKGRIRDESSVQELKIREVDTRIESEISGLRTAIEQSKVSLVVRSVPGLPFRSVSYLTLQSTLQYLVTVATGCAALLMAYMRFRM</sequence>
<keyword evidence="4 11" id="KW-0812">Transmembrane</keyword>
<evidence type="ECO:0000256" key="6">
    <source>
        <dbReference type="ARBA" id="ARBA00022989"/>
    </source>
</evidence>
<keyword evidence="9 11" id="KW-0472">Membrane</keyword>
<keyword evidence="5" id="KW-0809">Transit peptide</keyword>
<evidence type="ECO:0000313" key="12">
    <source>
        <dbReference type="EMBL" id="CAE6413947.1"/>
    </source>
</evidence>
<evidence type="ECO:0000256" key="4">
    <source>
        <dbReference type="ARBA" id="ARBA00022692"/>
    </source>
</evidence>
<dbReference type="Proteomes" id="UP000663846">
    <property type="component" value="Unassembled WGS sequence"/>
</dbReference>
<keyword evidence="7 10" id="KW-0175">Coiled coil</keyword>
<dbReference type="InterPro" id="IPR024461">
    <property type="entry name" value="CCDC90-like"/>
</dbReference>
<evidence type="ECO:0000256" key="5">
    <source>
        <dbReference type="ARBA" id="ARBA00022946"/>
    </source>
</evidence>
<protein>
    <recommendedName>
        <fullName evidence="14">Protein fmp32, mitochondrial</fullName>
    </recommendedName>
</protein>
<evidence type="ECO:0000256" key="1">
    <source>
        <dbReference type="ARBA" id="ARBA00004167"/>
    </source>
</evidence>
<evidence type="ECO:0000256" key="10">
    <source>
        <dbReference type="SAM" id="Coils"/>
    </source>
</evidence>